<organism evidence="9 10">
    <name type="scientific">Ruegeria haliotis</name>
    <dbReference type="NCBI Taxonomy" id="2747601"/>
    <lineage>
        <taxon>Bacteria</taxon>
        <taxon>Pseudomonadati</taxon>
        <taxon>Pseudomonadota</taxon>
        <taxon>Alphaproteobacteria</taxon>
        <taxon>Rhodobacterales</taxon>
        <taxon>Roseobacteraceae</taxon>
        <taxon>Ruegeria</taxon>
    </lineage>
</organism>
<evidence type="ECO:0000313" key="10">
    <source>
        <dbReference type="Proteomes" id="UP000630805"/>
    </source>
</evidence>
<name>A0ABX2PYC0_9RHOB</name>
<feature type="transmembrane region" description="Helical" evidence="8">
    <location>
        <begin position="151"/>
        <end position="176"/>
    </location>
</feature>
<feature type="transmembrane region" description="Helical" evidence="8">
    <location>
        <begin position="182"/>
        <end position="201"/>
    </location>
</feature>
<dbReference type="PANTHER" id="PTHR34979">
    <property type="entry name" value="INNER MEMBRANE PROTEIN YGAZ"/>
    <property type="match status" value="1"/>
</dbReference>
<feature type="transmembrane region" description="Helical" evidence="8">
    <location>
        <begin position="35"/>
        <end position="57"/>
    </location>
</feature>
<dbReference type="RefSeq" id="WP_176867749.1">
    <property type="nucleotide sequence ID" value="NZ_JABXWT010000048.1"/>
</dbReference>
<keyword evidence="6 8" id="KW-1133">Transmembrane helix</keyword>
<keyword evidence="7 8" id="KW-0472">Membrane</keyword>
<keyword evidence="3" id="KW-0813">Transport</keyword>
<evidence type="ECO:0000256" key="6">
    <source>
        <dbReference type="ARBA" id="ARBA00022989"/>
    </source>
</evidence>
<dbReference type="InterPro" id="IPR011606">
    <property type="entry name" value="Brnchd-chn_aa_trnsp_permease"/>
</dbReference>
<keyword evidence="4" id="KW-1003">Cell membrane</keyword>
<gene>
    <name evidence="9" type="ORF">HW561_23195</name>
</gene>
<protein>
    <submittedName>
        <fullName evidence="9">AzlC family ABC transporter permease</fullName>
    </submittedName>
</protein>
<dbReference type="Proteomes" id="UP000630805">
    <property type="component" value="Unassembled WGS sequence"/>
</dbReference>
<evidence type="ECO:0000256" key="1">
    <source>
        <dbReference type="ARBA" id="ARBA00004651"/>
    </source>
</evidence>
<comment type="similarity">
    <text evidence="2">Belongs to the AzlC family.</text>
</comment>
<evidence type="ECO:0000256" key="5">
    <source>
        <dbReference type="ARBA" id="ARBA00022692"/>
    </source>
</evidence>
<evidence type="ECO:0000256" key="3">
    <source>
        <dbReference type="ARBA" id="ARBA00022448"/>
    </source>
</evidence>
<dbReference type="Pfam" id="PF03591">
    <property type="entry name" value="AzlC"/>
    <property type="match status" value="1"/>
</dbReference>
<evidence type="ECO:0000256" key="7">
    <source>
        <dbReference type="ARBA" id="ARBA00023136"/>
    </source>
</evidence>
<comment type="subcellular location">
    <subcellularLocation>
        <location evidence="1">Cell membrane</location>
        <topology evidence="1">Multi-pass membrane protein</topology>
    </subcellularLocation>
</comment>
<feature type="transmembrane region" description="Helical" evidence="8">
    <location>
        <begin position="95"/>
        <end position="117"/>
    </location>
</feature>
<accession>A0ABX2PYC0</accession>
<keyword evidence="5 8" id="KW-0812">Transmembrane</keyword>
<dbReference type="EMBL" id="JABXWT010000048">
    <property type="protein sequence ID" value="NVO58681.1"/>
    <property type="molecule type" value="Genomic_DNA"/>
</dbReference>
<keyword evidence="10" id="KW-1185">Reference proteome</keyword>
<proteinExistence type="inferred from homology"/>
<reference evidence="9 10" key="1">
    <citation type="submission" date="2020-06" db="EMBL/GenBank/DDBJ databases">
        <authorList>
            <person name="Cao W.R."/>
        </authorList>
    </citation>
    <scope>NUCLEOTIDE SEQUENCE [LARGE SCALE GENOMIC DNA]</scope>
    <source>
        <strain evidence="9 10">B1Z28</strain>
    </source>
</reference>
<feature type="transmembrane region" description="Helical" evidence="8">
    <location>
        <begin position="208"/>
        <end position="226"/>
    </location>
</feature>
<feature type="transmembrane region" description="Helical" evidence="8">
    <location>
        <begin position="232"/>
        <end position="248"/>
    </location>
</feature>
<comment type="caution">
    <text evidence="9">The sequence shown here is derived from an EMBL/GenBank/DDBJ whole genome shotgun (WGS) entry which is preliminary data.</text>
</comment>
<evidence type="ECO:0000256" key="8">
    <source>
        <dbReference type="SAM" id="Phobius"/>
    </source>
</evidence>
<evidence type="ECO:0000313" key="9">
    <source>
        <dbReference type="EMBL" id="NVO58681.1"/>
    </source>
</evidence>
<evidence type="ECO:0000256" key="2">
    <source>
        <dbReference type="ARBA" id="ARBA00010735"/>
    </source>
</evidence>
<dbReference type="PANTHER" id="PTHR34979:SF1">
    <property type="entry name" value="INNER MEMBRANE PROTEIN YGAZ"/>
    <property type="match status" value="1"/>
</dbReference>
<evidence type="ECO:0000256" key="4">
    <source>
        <dbReference type="ARBA" id="ARBA00022475"/>
    </source>
</evidence>
<sequence length="249" mass="26365">MKSNLTLVMVRIIAPNIPPKSRQITLSWRGIMRGVLRLTPMSIFVIPFGVGFGIAAIEQGLTVLQAMVLSVSVFSGAAQFAALEFWPKPVDLVSIALVMFAVNARHIVIGAALSPWLNQLPLWARWSALSLLSDPNFADSRPAFQSGERDAGILLGGGLILWLNWVCGTALGALAGAKIGDLQAYGFDVVMVCFFAAAITGQLKQRSTIVPAILAFGIAVATLGWLPTGWNIIVAALVGGIWGVLASAD</sequence>